<comment type="similarity">
    <text evidence="10">Belongs to the gammacoronaviruses M protein family.</text>
</comment>
<accession>A4ZCP3</accession>
<dbReference type="PROSITE" id="PS51927">
    <property type="entry name" value="COV_M"/>
    <property type="match status" value="1"/>
</dbReference>
<keyword evidence="4 10" id="KW-1043">Host membrane</keyword>
<feature type="transmembrane region" description="Helical" evidence="10">
    <location>
        <begin position="22"/>
        <end position="41"/>
    </location>
</feature>
<keyword evidence="8" id="KW-0325">Glycoprotein</keyword>
<dbReference type="EMBL" id="DQ490212">
    <property type="protein sequence ID" value="ABF61520.1"/>
    <property type="molecule type" value="Genomic_RNA"/>
</dbReference>
<protein>
    <recommendedName>
        <fullName evidence="10">Membrane protein</fullName>
        <shortName evidence="10">M protein</shortName>
    </recommendedName>
    <alternativeName>
        <fullName evidence="10">E1 glycoprotein</fullName>
    </alternativeName>
    <alternativeName>
        <fullName evidence="10">Matrix glycoprotein</fullName>
    </alternativeName>
    <alternativeName>
        <fullName evidence="10">Membrane glycoprotein</fullName>
    </alternativeName>
</protein>
<name>A4ZCP3_9GAMC</name>
<evidence type="ECO:0000256" key="4">
    <source>
        <dbReference type="ARBA" id="ARBA00022870"/>
    </source>
</evidence>
<keyword evidence="6 10" id="KW-1133">Transmembrane helix</keyword>
<evidence type="ECO:0000256" key="10">
    <source>
        <dbReference type="RuleBase" id="RU363118"/>
    </source>
</evidence>
<keyword evidence="9 10" id="KW-0468">Viral matrix protein</keyword>
<evidence type="ECO:0000313" key="11">
    <source>
        <dbReference type="EMBL" id="ABF61520.1"/>
    </source>
</evidence>
<evidence type="ECO:0000256" key="7">
    <source>
        <dbReference type="ARBA" id="ARBA00023136"/>
    </source>
</evidence>
<evidence type="ECO:0000256" key="5">
    <source>
        <dbReference type="ARBA" id="ARBA00022879"/>
    </source>
</evidence>
<organism evidence="11">
    <name type="scientific">Infectious bronchitis virus</name>
    <dbReference type="NCBI Taxonomy" id="11120"/>
    <lineage>
        <taxon>Viruses</taxon>
        <taxon>Riboviria</taxon>
        <taxon>Orthornavirae</taxon>
        <taxon>Pisuviricota</taxon>
        <taxon>Pisoniviricetes</taxon>
        <taxon>Nidovirales</taxon>
        <taxon>Cornidovirineae</taxon>
        <taxon>Coronaviridae</taxon>
        <taxon>Orthocoronavirinae</taxon>
        <taxon>Gammacoronavirus</taxon>
        <taxon>Igacovirus</taxon>
        <taxon>Gammacoronavirus galli</taxon>
        <taxon>Avian coronavirus</taxon>
    </lineage>
</organism>
<dbReference type="GO" id="GO:0019031">
    <property type="term" value="C:viral envelope"/>
    <property type="evidence" value="ECO:0007669"/>
    <property type="project" value="UniProtKB-KW"/>
</dbReference>
<comment type="subunit">
    <text evidence="10">Homomultimer. Interacts with envelope E protein in the budding compartment of the host cell, which is located between endoplasmic reticulum and the Golgi complex. Forms a complex with HE and S proteins. Interacts with nucleocapsid N protein. This interaction probably participates in RNA packaging into the virus.</text>
</comment>
<dbReference type="Pfam" id="PF01635">
    <property type="entry name" value="CoV_M"/>
    <property type="match status" value="1"/>
</dbReference>
<dbReference type="InterPro" id="IPR002574">
    <property type="entry name" value="M_CoV"/>
</dbReference>
<evidence type="ECO:0000256" key="1">
    <source>
        <dbReference type="ARBA" id="ARBA00022692"/>
    </source>
</evidence>
<keyword evidence="1 10" id="KW-0812">Transmembrane</keyword>
<dbReference type="GO" id="GO:0055036">
    <property type="term" value="C:virion membrane"/>
    <property type="evidence" value="ECO:0007669"/>
    <property type="project" value="UniProtKB-SubCell"/>
</dbReference>
<sequence length="226" mass="25574">MENNTENCTLTIQQATEMFTEYNLFVSAALLFFTIILQYGYSTRVRLVYIVKIFFMWLFWPLSIAAGVISCVYRPNMGGLVAAIILTILSILTFTGYWIQSLRLFKRSRSFWALNPESNCVGTITLKNGKVCHFSVETVPMVLAPIIKAGNLYCEGQWLTKCTTTDVPQYMYVCTPDKRNVFKRVQAFTGDSKLDKKQFATFIFVKESIDSGDLETVATSGANLYA</sequence>
<keyword evidence="3 10" id="KW-0946">Virion</keyword>
<proteinExistence type="inferred from homology"/>
<evidence type="ECO:0000256" key="8">
    <source>
        <dbReference type="ARBA" id="ARBA00023180"/>
    </source>
</evidence>
<dbReference type="GO" id="GO:0044178">
    <property type="term" value="C:host cell Golgi membrane"/>
    <property type="evidence" value="ECO:0007669"/>
    <property type="project" value="UniProtKB-SubCell"/>
</dbReference>
<keyword evidence="2 10" id="KW-1040">Host Golgi apparatus</keyword>
<comment type="function">
    <text evidence="10">Component of the viral envelope that plays a central role in virus morphogenesis and assembly via its interactions with other viral proteins.</text>
</comment>
<evidence type="ECO:0000256" key="3">
    <source>
        <dbReference type="ARBA" id="ARBA00022844"/>
    </source>
</evidence>
<keyword evidence="7 10" id="KW-0472">Membrane</keyword>
<evidence type="ECO:0000256" key="6">
    <source>
        <dbReference type="ARBA" id="ARBA00022989"/>
    </source>
</evidence>
<evidence type="ECO:0000256" key="2">
    <source>
        <dbReference type="ARBA" id="ARBA00022812"/>
    </source>
</evidence>
<comment type="subcellular location">
    <subcellularLocation>
        <location evidence="10">Host Golgi apparatus membrane</location>
        <topology evidence="10">Multi-pass membrane protein</topology>
    </subcellularLocation>
    <subcellularLocation>
        <location evidence="10">Virion membrane</location>
        <topology evidence="10">Multi-pass membrane protein</topology>
    </subcellularLocation>
</comment>
<reference evidence="11" key="1">
    <citation type="journal article" date="2008" name="J. Virol.">
        <title>Infectious bronchitis viruses with a novel genomic organization.</title>
        <authorList>
            <person name="Mardani K."/>
            <person name="Noormohammadi A.H."/>
            <person name="Hooper P."/>
            <person name="Ignjatovic J."/>
            <person name="Browning G.F."/>
        </authorList>
    </citation>
    <scope>NUCLEOTIDE SEQUENCE</scope>
    <source>
        <strain evidence="11">Q3-88</strain>
    </source>
</reference>
<dbReference type="GO" id="GO:0039660">
    <property type="term" value="F:structural constituent of virion"/>
    <property type="evidence" value="ECO:0007669"/>
    <property type="project" value="UniProtKB-KW"/>
</dbReference>
<feature type="transmembrane region" description="Helical" evidence="10">
    <location>
        <begin position="53"/>
        <end position="73"/>
    </location>
</feature>
<dbReference type="GO" id="GO:0016020">
    <property type="term" value="C:membrane"/>
    <property type="evidence" value="ECO:0007669"/>
    <property type="project" value="InterPro"/>
</dbReference>
<feature type="transmembrane region" description="Helical" evidence="10">
    <location>
        <begin position="79"/>
        <end position="99"/>
    </location>
</feature>
<dbReference type="InterPro" id="IPR042550">
    <property type="entry name" value="GAMMA_CORONA_M"/>
</dbReference>
<keyword evidence="5 10" id="KW-0261">Viral envelope protein</keyword>
<evidence type="ECO:0000256" key="9">
    <source>
        <dbReference type="ARBA" id="ARBA00023311"/>
    </source>
</evidence>
<gene>
    <name evidence="10 11" type="primary">M</name>
</gene>
<dbReference type="CDD" id="cd21566">
    <property type="entry name" value="gammaCoV_M"/>
    <property type="match status" value="1"/>
</dbReference>